<accession>A0ABU3A8T5</accession>
<gene>
    <name evidence="2" type="ORF">RM573_17345</name>
</gene>
<feature type="non-terminal residue" evidence="2">
    <location>
        <position position="1"/>
    </location>
</feature>
<dbReference type="Proteomes" id="UP001266357">
    <property type="component" value="Unassembled WGS sequence"/>
</dbReference>
<dbReference type="RefSeq" id="WP_311585102.1">
    <property type="nucleotide sequence ID" value="NZ_JAVRIF010000015.1"/>
</dbReference>
<sequence>PYPCRSITVSEPEPENNPPTISGTPSTSTTVNQAYSFIPIANDIDNDNLTFNIEGKPTWANFSNSTGQLSGTPKASDIGIVTDITISVTDGKVSKPIPLSTFDIKVLNEVPTHKTIFIHTDVLGTPVVETGSEGEIL</sequence>
<feature type="compositionally biased region" description="Low complexity" evidence="1">
    <location>
        <begin position="18"/>
        <end position="28"/>
    </location>
</feature>
<reference evidence="2 3" key="1">
    <citation type="submission" date="2023-09" db="EMBL/GenBank/DDBJ databases">
        <authorList>
            <person name="Rey-Velasco X."/>
        </authorList>
    </citation>
    <scope>NUCLEOTIDE SEQUENCE [LARGE SCALE GENOMIC DNA]</scope>
    <source>
        <strain evidence="2 3">W431</strain>
    </source>
</reference>
<dbReference type="InterPro" id="IPR015919">
    <property type="entry name" value="Cadherin-like_sf"/>
</dbReference>
<dbReference type="Gene3D" id="2.60.40.10">
    <property type="entry name" value="Immunoglobulins"/>
    <property type="match status" value="1"/>
</dbReference>
<dbReference type="Pfam" id="PF05345">
    <property type="entry name" value="He_PIG"/>
    <property type="match status" value="1"/>
</dbReference>
<organism evidence="2 3">
    <name type="scientific">Thalassotalea castellviae</name>
    <dbReference type="NCBI Taxonomy" id="3075612"/>
    <lineage>
        <taxon>Bacteria</taxon>
        <taxon>Pseudomonadati</taxon>
        <taxon>Pseudomonadota</taxon>
        <taxon>Gammaproteobacteria</taxon>
        <taxon>Alteromonadales</taxon>
        <taxon>Colwelliaceae</taxon>
        <taxon>Thalassotalea</taxon>
    </lineage>
</organism>
<evidence type="ECO:0000313" key="2">
    <source>
        <dbReference type="EMBL" id="MDT0605371.1"/>
    </source>
</evidence>
<proteinExistence type="predicted"/>
<evidence type="ECO:0000313" key="3">
    <source>
        <dbReference type="Proteomes" id="UP001266357"/>
    </source>
</evidence>
<protein>
    <submittedName>
        <fullName evidence="2">Ig domain-containing protein</fullName>
    </submittedName>
</protein>
<name>A0ABU3A8T5_9GAMM</name>
<comment type="caution">
    <text evidence="2">The sequence shown here is derived from an EMBL/GenBank/DDBJ whole genome shotgun (WGS) entry which is preliminary data.</text>
</comment>
<dbReference type="SUPFAM" id="SSF49313">
    <property type="entry name" value="Cadherin-like"/>
    <property type="match status" value="1"/>
</dbReference>
<keyword evidence="3" id="KW-1185">Reference proteome</keyword>
<evidence type="ECO:0000256" key="1">
    <source>
        <dbReference type="SAM" id="MobiDB-lite"/>
    </source>
</evidence>
<dbReference type="EMBL" id="JAVRIF010000015">
    <property type="protein sequence ID" value="MDT0605371.1"/>
    <property type="molecule type" value="Genomic_DNA"/>
</dbReference>
<dbReference type="InterPro" id="IPR013783">
    <property type="entry name" value="Ig-like_fold"/>
</dbReference>
<feature type="region of interest" description="Disordered" evidence="1">
    <location>
        <begin position="1"/>
        <end position="28"/>
    </location>
</feature>